<protein>
    <submittedName>
        <fullName evidence="1">Uncharacterized protein</fullName>
    </submittedName>
</protein>
<name>A0A8S5TGT5_9CAUD</name>
<evidence type="ECO:0000313" key="1">
    <source>
        <dbReference type="EMBL" id="DAF62501.1"/>
    </source>
</evidence>
<organism evidence="1">
    <name type="scientific">Myoviridae sp. ctIty1</name>
    <dbReference type="NCBI Taxonomy" id="2827673"/>
    <lineage>
        <taxon>Viruses</taxon>
        <taxon>Duplodnaviria</taxon>
        <taxon>Heunggongvirae</taxon>
        <taxon>Uroviricota</taxon>
        <taxon>Caudoviricetes</taxon>
    </lineage>
</organism>
<dbReference type="EMBL" id="BK032823">
    <property type="protein sequence ID" value="DAF62501.1"/>
    <property type="molecule type" value="Genomic_DNA"/>
</dbReference>
<accession>A0A8S5TGT5</accession>
<reference evidence="1" key="1">
    <citation type="journal article" date="2021" name="Proc. Natl. Acad. Sci. U.S.A.">
        <title>A Catalog of Tens of Thousands of Viruses from Human Metagenomes Reveals Hidden Associations with Chronic Diseases.</title>
        <authorList>
            <person name="Tisza M.J."/>
            <person name="Buck C.B."/>
        </authorList>
    </citation>
    <scope>NUCLEOTIDE SEQUENCE</scope>
    <source>
        <strain evidence="1">CtIty1</strain>
    </source>
</reference>
<sequence length="200" mass="22838">MALLPTIEEREILVQIAEDFSIEFQNDEVLSEAMDNADEAMGKQVIIKMIDAGIKANGDASKLVTINKTIQHVDDLNWLERLQLKMEKKLREYDQKLKNKETGTISKVFTKIKQFLVKVGHIIAKAINKTVYTAKIGYKAGKDMATGGINSDFEIMDKKDQMTGKARDRVLRRISVLKNSDKKDFLQRKNASKGTYRWLK</sequence>
<proteinExistence type="predicted"/>